<dbReference type="InterPro" id="IPR041698">
    <property type="entry name" value="Methyltransf_25"/>
</dbReference>
<dbReference type="AlphaFoldDB" id="A0A835YYD1"/>
<dbReference type="GO" id="GO:0005783">
    <property type="term" value="C:endoplasmic reticulum"/>
    <property type="evidence" value="ECO:0007669"/>
    <property type="project" value="TreeGrafter"/>
</dbReference>
<dbReference type="InterPro" id="IPR029063">
    <property type="entry name" value="SAM-dependent_MTases_sf"/>
</dbReference>
<evidence type="ECO:0000256" key="3">
    <source>
        <dbReference type="SAM" id="Phobius"/>
    </source>
</evidence>
<evidence type="ECO:0000313" key="6">
    <source>
        <dbReference type="Proteomes" id="UP000664859"/>
    </source>
</evidence>
<comment type="caution">
    <text evidence="5">The sequence shown here is derived from an EMBL/GenBank/DDBJ whole genome shotgun (WGS) entry which is preliminary data.</text>
</comment>
<dbReference type="OrthoDB" id="10017101at2759"/>
<evidence type="ECO:0000256" key="2">
    <source>
        <dbReference type="ARBA" id="ARBA00038188"/>
    </source>
</evidence>
<feature type="domain" description="Methyltransferase" evidence="4">
    <location>
        <begin position="10"/>
        <end position="101"/>
    </location>
</feature>
<dbReference type="GO" id="GO:0032259">
    <property type="term" value="P:methylation"/>
    <property type="evidence" value="ECO:0007669"/>
    <property type="project" value="UniProtKB-KW"/>
</dbReference>
<evidence type="ECO:0000313" key="5">
    <source>
        <dbReference type="EMBL" id="KAG5183876.1"/>
    </source>
</evidence>
<sequence>MNKDRAVETVLDIGCGTGQVMLTLHKLHEDADIVGLDDNAYKLALAPNLPNVEYIHANAQSMPFGDATFDRIVAAYQLSRSSLQDTMSVVLECARILRLGGVLSVYDRIPYVEHAHADYAFAVTQLQSILTHAGFAACVFEYNDLQSHMSVSAWRSITDPVKVSYLTVPEKFRRKSKQNMTESAMLLATFALQIVVAYVWTVVIVEIVGRM</sequence>
<dbReference type="CDD" id="cd02440">
    <property type="entry name" value="AdoMet_MTases"/>
    <property type="match status" value="1"/>
</dbReference>
<comment type="similarity">
    <text evidence="2">Belongs to the class I-like SAM-binding methyltransferase superfamily. Erg6/SMT family.</text>
</comment>
<keyword evidence="6" id="KW-1185">Reference proteome</keyword>
<name>A0A835YYD1_9STRA</name>
<gene>
    <name evidence="5" type="ORF">JKP88DRAFT_181556</name>
</gene>
<feature type="transmembrane region" description="Helical" evidence="3">
    <location>
        <begin position="184"/>
        <end position="208"/>
    </location>
</feature>
<dbReference type="Pfam" id="PF13649">
    <property type="entry name" value="Methyltransf_25"/>
    <property type="match status" value="1"/>
</dbReference>
<dbReference type="InterPro" id="IPR050447">
    <property type="entry name" value="Erg6_SMT_methyltransf"/>
</dbReference>
<organism evidence="5 6">
    <name type="scientific">Tribonema minus</name>
    <dbReference type="NCBI Taxonomy" id="303371"/>
    <lineage>
        <taxon>Eukaryota</taxon>
        <taxon>Sar</taxon>
        <taxon>Stramenopiles</taxon>
        <taxon>Ochrophyta</taxon>
        <taxon>PX clade</taxon>
        <taxon>Xanthophyceae</taxon>
        <taxon>Tribonematales</taxon>
        <taxon>Tribonemataceae</taxon>
        <taxon>Tribonema</taxon>
    </lineage>
</organism>
<keyword evidence="3" id="KW-1133">Transmembrane helix</keyword>
<evidence type="ECO:0000259" key="4">
    <source>
        <dbReference type="Pfam" id="PF13649"/>
    </source>
</evidence>
<accession>A0A835YYD1</accession>
<protein>
    <submittedName>
        <fullName evidence="5">S-adenosyl-L-methionine-dependent methyltransferase</fullName>
    </submittedName>
</protein>
<evidence type="ECO:0000256" key="1">
    <source>
        <dbReference type="ARBA" id="ARBA00022679"/>
    </source>
</evidence>
<dbReference type="SUPFAM" id="SSF53335">
    <property type="entry name" value="S-adenosyl-L-methionine-dependent methyltransferases"/>
    <property type="match status" value="1"/>
</dbReference>
<dbReference type="EMBL" id="JAFCMP010000182">
    <property type="protein sequence ID" value="KAG5183876.1"/>
    <property type="molecule type" value="Genomic_DNA"/>
</dbReference>
<dbReference type="Gene3D" id="3.40.50.150">
    <property type="entry name" value="Vaccinia Virus protein VP39"/>
    <property type="match status" value="1"/>
</dbReference>
<dbReference type="GO" id="GO:0016126">
    <property type="term" value="P:sterol biosynthetic process"/>
    <property type="evidence" value="ECO:0007669"/>
    <property type="project" value="TreeGrafter"/>
</dbReference>
<keyword evidence="3" id="KW-0472">Membrane</keyword>
<dbReference type="PANTHER" id="PTHR44068">
    <property type="entry name" value="ZGC:194242"/>
    <property type="match status" value="1"/>
</dbReference>
<dbReference type="GO" id="GO:0003838">
    <property type="term" value="F:sterol 24-C-methyltransferase activity"/>
    <property type="evidence" value="ECO:0007669"/>
    <property type="project" value="TreeGrafter"/>
</dbReference>
<keyword evidence="5" id="KW-0489">Methyltransferase</keyword>
<keyword evidence="1 5" id="KW-0808">Transferase</keyword>
<dbReference type="PANTHER" id="PTHR44068:SF1">
    <property type="entry name" value="HYPOTHETICAL LOC100005854"/>
    <property type="match status" value="1"/>
</dbReference>
<dbReference type="Proteomes" id="UP000664859">
    <property type="component" value="Unassembled WGS sequence"/>
</dbReference>
<keyword evidence="3" id="KW-0812">Transmembrane</keyword>
<proteinExistence type="inferred from homology"/>
<reference evidence="5" key="1">
    <citation type="submission" date="2021-02" db="EMBL/GenBank/DDBJ databases">
        <title>First Annotated Genome of the Yellow-green Alga Tribonema minus.</title>
        <authorList>
            <person name="Mahan K.M."/>
        </authorList>
    </citation>
    <scope>NUCLEOTIDE SEQUENCE</scope>
    <source>
        <strain evidence="5">UTEX B ZZ1240</strain>
    </source>
</reference>